<gene>
    <name evidence="3" type="ORF">EA660_19415</name>
</gene>
<dbReference type="Pfam" id="PF03466">
    <property type="entry name" value="LysR_substrate"/>
    <property type="match status" value="1"/>
</dbReference>
<feature type="domain" description="LysR substrate-binding" evidence="2">
    <location>
        <begin position="9"/>
        <end position="103"/>
    </location>
</feature>
<dbReference type="InterPro" id="IPR005119">
    <property type="entry name" value="LysR_subst-bd"/>
</dbReference>
<evidence type="ECO:0000313" key="4">
    <source>
        <dbReference type="Proteomes" id="UP000292627"/>
    </source>
</evidence>
<dbReference type="Proteomes" id="UP000292627">
    <property type="component" value="Unassembled WGS sequence"/>
</dbReference>
<dbReference type="EMBL" id="SHMC01000012">
    <property type="protein sequence ID" value="TAA20020.1"/>
    <property type="molecule type" value="Genomic_DNA"/>
</dbReference>
<dbReference type="PANTHER" id="PTHR30537:SF1">
    <property type="entry name" value="HTH-TYPE TRANSCRIPTIONAL REGULATOR PGRR"/>
    <property type="match status" value="1"/>
</dbReference>
<organism evidence="3 4">
    <name type="scientific">Pseudoxanthomonas winnipegensis</name>
    <dbReference type="NCBI Taxonomy" id="2480810"/>
    <lineage>
        <taxon>Bacteria</taxon>
        <taxon>Pseudomonadati</taxon>
        <taxon>Pseudomonadota</taxon>
        <taxon>Gammaproteobacteria</taxon>
        <taxon>Lysobacterales</taxon>
        <taxon>Lysobacteraceae</taxon>
        <taxon>Pseudoxanthomonas</taxon>
    </lineage>
</organism>
<dbReference type="Gene3D" id="3.40.190.290">
    <property type="match status" value="1"/>
</dbReference>
<evidence type="ECO:0000313" key="3">
    <source>
        <dbReference type="EMBL" id="TAA20020.1"/>
    </source>
</evidence>
<reference evidence="3 4" key="1">
    <citation type="submission" date="2019-02" db="EMBL/GenBank/DDBJ databases">
        <title>WGS of Pseudoxanthomonas species novum from clinical isolates.</title>
        <authorList>
            <person name="Bernier A.-M."/>
            <person name="Bernard K."/>
            <person name="Vachon A."/>
        </authorList>
    </citation>
    <scope>NUCLEOTIDE SEQUENCE [LARGE SCALE GENOMIC DNA]</scope>
    <source>
        <strain evidence="3 4">NML171200</strain>
    </source>
</reference>
<dbReference type="PANTHER" id="PTHR30537">
    <property type="entry name" value="HTH-TYPE TRANSCRIPTIONAL REGULATOR"/>
    <property type="match status" value="1"/>
</dbReference>
<evidence type="ECO:0000259" key="2">
    <source>
        <dbReference type="Pfam" id="PF03466"/>
    </source>
</evidence>
<name>A0A4Q8L557_9GAMM</name>
<dbReference type="AlphaFoldDB" id="A0A4Q8L557"/>
<dbReference type="InterPro" id="IPR058163">
    <property type="entry name" value="LysR-type_TF_proteobact-type"/>
</dbReference>
<comment type="similarity">
    <text evidence="1">Belongs to the LysR transcriptional regulatory family.</text>
</comment>
<dbReference type="OrthoDB" id="9815676at2"/>
<protein>
    <recommendedName>
        <fullName evidence="2">LysR substrate-binding domain-containing protein</fullName>
    </recommendedName>
</protein>
<accession>A0A4Q8L557</accession>
<dbReference type="SUPFAM" id="SSF53850">
    <property type="entry name" value="Periplasmic binding protein-like II"/>
    <property type="match status" value="1"/>
</dbReference>
<comment type="caution">
    <text evidence="3">The sequence shown here is derived from an EMBL/GenBank/DDBJ whole genome shotgun (WGS) entry which is preliminary data.</text>
</comment>
<dbReference type="GO" id="GO:0003700">
    <property type="term" value="F:DNA-binding transcription factor activity"/>
    <property type="evidence" value="ECO:0007669"/>
    <property type="project" value="TreeGrafter"/>
</dbReference>
<sequence>MHQHPVLDPWWSLRVGIRASRARAERARRRAGHLNASHHIVAAALDGLGVAFLPEDEFAPHNESGELVRVLARWCPPFPVYHLYYPSRRQPSPAFRLVVDALRVQVRFGSFGVGEATTPNVRYQPEVSSSCLGCDALMLNNARY</sequence>
<proteinExistence type="inferred from homology"/>
<dbReference type="GO" id="GO:0006351">
    <property type="term" value="P:DNA-templated transcription"/>
    <property type="evidence" value="ECO:0007669"/>
    <property type="project" value="TreeGrafter"/>
</dbReference>
<dbReference type="GO" id="GO:0043565">
    <property type="term" value="F:sequence-specific DNA binding"/>
    <property type="evidence" value="ECO:0007669"/>
    <property type="project" value="TreeGrafter"/>
</dbReference>
<evidence type="ECO:0000256" key="1">
    <source>
        <dbReference type="ARBA" id="ARBA00009437"/>
    </source>
</evidence>